<proteinExistence type="predicted"/>
<reference evidence="1" key="1">
    <citation type="submission" date="2014-09" db="EMBL/GenBank/DDBJ databases">
        <authorList>
            <person name="Magalhaes I.L.F."/>
            <person name="Oliveira U."/>
            <person name="Santos F.R."/>
            <person name="Vidigal T.H.D.A."/>
            <person name="Brescovit A.D."/>
            <person name="Santos A.J."/>
        </authorList>
    </citation>
    <scope>NUCLEOTIDE SEQUENCE</scope>
    <source>
        <tissue evidence="1">Shoot tissue taken approximately 20 cm above the soil surface</tissue>
    </source>
</reference>
<evidence type="ECO:0000313" key="1">
    <source>
        <dbReference type="EMBL" id="JAE04827.1"/>
    </source>
</evidence>
<sequence length="21" mass="2194">MSFTSARAPTRLEQSPGLGTS</sequence>
<protein>
    <submittedName>
        <fullName evidence="1">Pco123869</fullName>
    </submittedName>
</protein>
<accession>A0A0A9ILQ4</accession>
<reference evidence="1" key="2">
    <citation type="journal article" date="2015" name="Data Brief">
        <title>Shoot transcriptome of the giant reed, Arundo donax.</title>
        <authorList>
            <person name="Barrero R.A."/>
            <person name="Guerrero F.D."/>
            <person name="Moolhuijzen P."/>
            <person name="Goolsby J.A."/>
            <person name="Tidwell J."/>
            <person name="Bellgard S.E."/>
            <person name="Bellgard M.I."/>
        </authorList>
    </citation>
    <scope>NUCLEOTIDE SEQUENCE</scope>
    <source>
        <tissue evidence="1">Shoot tissue taken approximately 20 cm above the soil surface</tissue>
    </source>
</reference>
<name>A0A0A9ILQ4_ARUDO</name>
<dbReference type="EMBL" id="GBRH01193069">
    <property type="protein sequence ID" value="JAE04827.1"/>
    <property type="molecule type" value="Transcribed_RNA"/>
</dbReference>
<organism evidence="1">
    <name type="scientific">Arundo donax</name>
    <name type="common">Giant reed</name>
    <name type="synonym">Donax arundinaceus</name>
    <dbReference type="NCBI Taxonomy" id="35708"/>
    <lineage>
        <taxon>Eukaryota</taxon>
        <taxon>Viridiplantae</taxon>
        <taxon>Streptophyta</taxon>
        <taxon>Embryophyta</taxon>
        <taxon>Tracheophyta</taxon>
        <taxon>Spermatophyta</taxon>
        <taxon>Magnoliopsida</taxon>
        <taxon>Liliopsida</taxon>
        <taxon>Poales</taxon>
        <taxon>Poaceae</taxon>
        <taxon>PACMAD clade</taxon>
        <taxon>Arundinoideae</taxon>
        <taxon>Arundineae</taxon>
        <taxon>Arundo</taxon>
    </lineage>
</organism>
<dbReference type="AlphaFoldDB" id="A0A0A9ILQ4"/>